<gene>
    <name evidence="1" type="ORF">CEXT_523501</name>
</gene>
<dbReference type="AlphaFoldDB" id="A0AAV4ML75"/>
<comment type="caution">
    <text evidence="1">The sequence shown here is derived from an EMBL/GenBank/DDBJ whole genome shotgun (WGS) entry which is preliminary data.</text>
</comment>
<protein>
    <submittedName>
        <fullName evidence="1">Uncharacterized protein</fullName>
    </submittedName>
</protein>
<evidence type="ECO:0000313" key="1">
    <source>
        <dbReference type="EMBL" id="GIX71534.1"/>
    </source>
</evidence>
<dbReference type="EMBL" id="BPLR01002229">
    <property type="protein sequence ID" value="GIX71534.1"/>
    <property type="molecule type" value="Genomic_DNA"/>
</dbReference>
<dbReference type="Proteomes" id="UP001054945">
    <property type="component" value="Unassembled WGS sequence"/>
</dbReference>
<keyword evidence="2" id="KW-1185">Reference proteome</keyword>
<sequence length="103" mass="11822">MGAPFIQNDKFCGVPQEKIVVRKVSVDIKRRLLAAEKILRRMCKSLADSWRSCLCQQPNHPESNSLVASIHAWISRSETGAPFIHDNKSHHKRRLLCAKFPWT</sequence>
<organism evidence="1 2">
    <name type="scientific">Caerostris extrusa</name>
    <name type="common">Bark spider</name>
    <name type="synonym">Caerostris bankana</name>
    <dbReference type="NCBI Taxonomy" id="172846"/>
    <lineage>
        <taxon>Eukaryota</taxon>
        <taxon>Metazoa</taxon>
        <taxon>Ecdysozoa</taxon>
        <taxon>Arthropoda</taxon>
        <taxon>Chelicerata</taxon>
        <taxon>Arachnida</taxon>
        <taxon>Araneae</taxon>
        <taxon>Araneomorphae</taxon>
        <taxon>Entelegynae</taxon>
        <taxon>Araneoidea</taxon>
        <taxon>Araneidae</taxon>
        <taxon>Caerostris</taxon>
    </lineage>
</organism>
<accession>A0AAV4ML75</accession>
<proteinExistence type="predicted"/>
<evidence type="ECO:0000313" key="2">
    <source>
        <dbReference type="Proteomes" id="UP001054945"/>
    </source>
</evidence>
<reference evidence="1 2" key="1">
    <citation type="submission" date="2021-06" db="EMBL/GenBank/DDBJ databases">
        <title>Caerostris extrusa draft genome.</title>
        <authorList>
            <person name="Kono N."/>
            <person name="Arakawa K."/>
        </authorList>
    </citation>
    <scope>NUCLEOTIDE SEQUENCE [LARGE SCALE GENOMIC DNA]</scope>
</reference>
<name>A0AAV4ML75_CAEEX</name>